<comment type="similarity">
    <text evidence="1 2">Belongs to the polypeptide deformylase family.</text>
</comment>
<dbReference type="InterPro" id="IPR023635">
    <property type="entry name" value="Peptide_deformylase"/>
</dbReference>
<gene>
    <name evidence="2 3" type="primary">def</name>
    <name evidence="3" type="ORF">HCT48_05315</name>
</gene>
<feature type="active site" evidence="2">
    <location>
        <position position="134"/>
    </location>
</feature>
<dbReference type="NCBIfam" id="TIGR00079">
    <property type="entry name" value="pept_deformyl"/>
    <property type="match status" value="1"/>
</dbReference>
<keyword evidence="2 3" id="KW-0378">Hydrolase</keyword>
<proteinExistence type="inferred from homology"/>
<dbReference type="Pfam" id="PF01327">
    <property type="entry name" value="Pep_deformylase"/>
    <property type="match status" value="1"/>
</dbReference>
<dbReference type="EC" id="3.5.1.88" evidence="2"/>
<comment type="catalytic activity">
    <reaction evidence="2">
        <text>N-terminal N-formyl-L-methionyl-[peptide] + H2O = N-terminal L-methionyl-[peptide] + formate</text>
        <dbReference type="Rhea" id="RHEA:24420"/>
        <dbReference type="Rhea" id="RHEA-COMP:10639"/>
        <dbReference type="Rhea" id="RHEA-COMP:10640"/>
        <dbReference type="ChEBI" id="CHEBI:15377"/>
        <dbReference type="ChEBI" id="CHEBI:15740"/>
        <dbReference type="ChEBI" id="CHEBI:49298"/>
        <dbReference type="ChEBI" id="CHEBI:64731"/>
        <dbReference type="EC" id="3.5.1.88"/>
    </reaction>
</comment>
<dbReference type="PRINTS" id="PR01576">
    <property type="entry name" value="PDEFORMYLASE"/>
</dbReference>
<comment type="cofactor">
    <cofactor evidence="2">
        <name>Fe(2+)</name>
        <dbReference type="ChEBI" id="CHEBI:29033"/>
    </cofactor>
    <text evidence="2">Binds 1 Fe(2+) ion.</text>
</comment>
<evidence type="ECO:0000256" key="1">
    <source>
        <dbReference type="ARBA" id="ARBA00010759"/>
    </source>
</evidence>
<feature type="binding site" evidence="2">
    <location>
        <position position="137"/>
    </location>
    <ligand>
        <name>Fe cation</name>
        <dbReference type="ChEBI" id="CHEBI:24875"/>
    </ligand>
</feature>
<dbReference type="GO" id="GO:0042586">
    <property type="term" value="F:peptide deformylase activity"/>
    <property type="evidence" value="ECO:0007669"/>
    <property type="project" value="UniProtKB-UniRule"/>
</dbReference>
<sequence length="172" mass="19617">MHIYRYENPSELETLHRPCVAVGDDEEVSLDALNAMFALMHQHNGIGLAAPQVGISQRFFIIEIDKGTPYVFINPEIVETSPQMVTSEEGCLSLPGLYAEVPRYREITVQAEGRDRKRFQLKATGLMAMCIQHEYDHLNGVLHVDKVADSVLKNQLLERYLRKQKSAHRRGR</sequence>
<dbReference type="RefSeq" id="WP_167695718.1">
    <property type="nucleotide sequence ID" value="NZ_CP118181.1"/>
</dbReference>
<comment type="caution">
    <text evidence="3">The sequence shown here is derived from an EMBL/GenBank/DDBJ whole genome shotgun (WGS) entry which is preliminary data.</text>
</comment>
<dbReference type="PANTHER" id="PTHR10458">
    <property type="entry name" value="PEPTIDE DEFORMYLASE"/>
    <property type="match status" value="1"/>
</dbReference>
<name>A0A968GFM9_9SPIO</name>
<dbReference type="InterPro" id="IPR036821">
    <property type="entry name" value="Peptide_deformylase_sf"/>
</dbReference>
<evidence type="ECO:0000256" key="2">
    <source>
        <dbReference type="HAMAP-Rule" id="MF_00163"/>
    </source>
</evidence>
<keyword evidence="2" id="KW-0479">Metal-binding</keyword>
<dbReference type="GO" id="GO:0046872">
    <property type="term" value="F:metal ion binding"/>
    <property type="evidence" value="ECO:0007669"/>
    <property type="project" value="UniProtKB-KW"/>
</dbReference>
<dbReference type="AlphaFoldDB" id="A0A968GFM9"/>
<protein>
    <recommendedName>
        <fullName evidence="2">Peptide deformylase</fullName>
        <shortName evidence="2">PDF</shortName>
        <ecNumber evidence="2">3.5.1.88</ecNumber>
    </recommendedName>
    <alternativeName>
        <fullName evidence="2">Polypeptide deformylase</fullName>
    </alternativeName>
</protein>
<dbReference type="EMBL" id="JAATLM010000001">
    <property type="protein sequence ID" value="NIZ69633.1"/>
    <property type="molecule type" value="Genomic_DNA"/>
</dbReference>
<feature type="binding site" evidence="2">
    <location>
        <position position="91"/>
    </location>
    <ligand>
        <name>Fe cation</name>
        <dbReference type="ChEBI" id="CHEBI:24875"/>
    </ligand>
</feature>
<dbReference type="CDD" id="cd00487">
    <property type="entry name" value="Pep_deformylase"/>
    <property type="match status" value="1"/>
</dbReference>
<dbReference type="HAMAP" id="MF_00163">
    <property type="entry name" value="Pep_deformylase"/>
    <property type="match status" value="1"/>
</dbReference>
<comment type="function">
    <text evidence="2">Removes the formyl group from the N-terminal Met of newly synthesized proteins. Requires at least a dipeptide for an efficient rate of reaction. N-terminal L-methionine is a prerequisite for activity but the enzyme has broad specificity at other positions.</text>
</comment>
<organism evidence="3 4">
    <name type="scientific">Entomospira culicis</name>
    <dbReference type="NCBI Taxonomy" id="2719989"/>
    <lineage>
        <taxon>Bacteria</taxon>
        <taxon>Pseudomonadati</taxon>
        <taxon>Spirochaetota</taxon>
        <taxon>Spirochaetia</taxon>
        <taxon>Spirochaetales</taxon>
        <taxon>Spirochaetaceae</taxon>
        <taxon>Entomospira</taxon>
    </lineage>
</organism>
<dbReference type="PIRSF" id="PIRSF004749">
    <property type="entry name" value="Pep_def"/>
    <property type="match status" value="1"/>
</dbReference>
<dbReference type="GO" id="GO:0006412">
    <property type="term" value="P:translation"/>
    <property type="evidence" value="ECO:0007669"/>
    <property type="project" value="UniProtKB-UniRule"/>
</dbReference>
<dbReference type="NCBIfam" id="NF001159">
    <property type="entry name" value="PRK00150.1-3"/>
    <property type="match status" value="1"/>
</dbReference>
<dbReference type="Proteomes" id="UP000778951">
    <property type="component" value="Unassembled WGS sequence"/>
</dbReference>
<accession>A0A968GFM9</accession>
<evidence type="ECO:0000313" key="3">
    <source>
        <dbReference type="EMBL" id="NIZ69633.1"/>
    </source>
</evidence>
<keyword evidence="2" id="KW-0648">Protein biosynthesis</keyword>
<dbReference type="SUPFAM" id="SSF56420">
    <property type="entry name" value="Peptide deformylase"/>
    <property type="match status" value="1"/>
</dbReference>
<keyword evidence="4" id="KW-1185">Reference proteome</keyword>
<dbReference type="Gene3D" id="3.90.45.10">
    <property type="entry name" value="Peptide deformylase"/>
    <property type="match status" value="1"/>
</dbReference>
<dbReference type="PANTHER" id="PTHR10458:SF22">
    <property type="entry name" value="PEPTIDE DEFORMYLASE"/>
    <property type="match status" value="1"/>
</dbReference>
<keyword evidence="2" id="KW-0408">Iron</keyword>
<reference evidence="3" key="1">
    <citation type="submission" date="2020-03" db="EMBL/GenBank/DDBJ databases">
        <title>Spirochaetal bacteria isolated from arthropods constitute a novel genus Entomospira genus novum within the order Spirochaetales.</title>
        <authorList>
            <person name="Grana-Miraglia L."/>
            <person name="Sikutova S."/>
            <person name="Fingerle V."/>
            <person name="Sing A."/>
            <person name="Castillo-Ramirez S."/>
            <person name="Margos G."/>
            <person name="Rudolf I."/>
        </authorList>
    </citation>
    <scope>NUCLEOTIDE SEQUENCE</scope>
    <source>
        <strain evidence="3">BR149</strain>
    </source>
</reference>
<feature type="binding site" evidence="2">
    <location>
        <position position="133"/>
    </location>
    <ligand>
        <name>Fe cation</name>
        <dbReference type="ChEBI" id="CHEBI:24875"/>
    </ligand>
</feature>
<evidence type="ECO:0000313" key="4">
    <source>
        <dbReference type="Proteomes" id="UP000778951"/>
    </source>
</evidence>